<proteinExistence type="predicted"/>
<organism evidence="1">
    <name type="scientific">bioreactor metagenome</name>
    <dbReference type="NCBI Taxonomy" id="1076179"/>
    <lineage>
        <taxon>unclassified sequences</taxon>
        <taxon>metagenomes</taxon>
        <taxon>ecological metagenomes</taxon>
    </lineage>
</organism>
<evidence type="ECO:0000313" key="1">
    <source>
        <dbReference type="EMBL" id="MPM08359.1"/>
    </source>
</evidence>
<protein>
    <submittedName>
        <fullName evidence="1">Uncharacterized protein</fullName>
    </submittedName>
</protein>
<sequence>MKKMKYIIQLIILFCFNTSFMWAQNNIVNSALNITNSEFWGSSRVINTNVIIGSGAVLTITAKITIESNQTITIQNGGKLVLLGGTISNGNIIAESGSSLIINNNGVITLGSSNLFDIKSGAIYNLNRGSVNITP</sequence>
<comment type="caution">
    <text evidence="1">The sequence shown here is derived from an EMBL/GenBank/DDBJ whole genome shotgun (WGS) entry which is preliminary data.</text>
</comment>
<reference evidence="1" key="1">
    <citation type="submission" date="2019-08" db="EMBL/GenBank/DDBJ databases">
        <authorList>
            <person name="Kucharzyk K."/>
            <person name="Murdoch R.W."/>
            <person name="Higgins S."/>
            <person name="Loffler F."/>
        </authorList>
    </citation>
    <scope>NUCLEOTIDE SEQUENCE</scope>
</reference>
<gene>
    <name evidence="1" type="ORF">SDC9_54671</name>
</gene>
<dbReference type="EMBL" id="VSSQ01001441">
    <property type="protein sequence ID" value="MPM08359.1"/>
    <property type="molecule type" value="Genomic_DNA"/>
</dbReference>
<dbReference type="AlphaFoldDB" id="A0A644WX34"/>
<accession>A0A644WX34</accession>
<name>A0A644WX34_9ZZZZ</name>